<feature type="domain" description="BPP" evidence="6">
    <location>
        <begin position="18"/>
        <end position="322"/>
    </location>
</feature>
<sequence>MECPEPNTGAMLSLVCLATLLVPSWVATSVSGLLIPVDSYAPSESKAPIAIHYSSGSSSDNAFFTSNITGTFAQGFPGLSNVAATTYAGDAKAVTVLYGQNAQDDLLVNLIIEDSTVVATSLRRNGNRPPNRFQLRLWGDYSTLCAVGSSFVYIFGKGSVKLIVVEQDRFNEVADFAVPVEAEACAATASGTVFFGGNDGAIYSFSGNNIQPGATVQRMNGISVDGEIAGLAIYETPTEPYLLVSVQSGTIEVFRTTQIAHHLSITVSAEEAELEGIAIYQRPLPNYPSGALLVSFDEDSGPKPQRRKGVGIASLSQLGVPLYTSFNPRSSLRNPRPHDRCSKNGFRTSNSQCICFAGYSGNRCEQRSCPNNCSSHGSCASANTCRCNTGWSGADCSYKVINANIETDANGGDGDDPAIWIHPTDRTKSRVLTTTKSEDGAGFALFDLTGHIVAQLPAGEPNNVDVIYNFPLADGRAVDLAVAACRDEDTICILEVTENGLSNLINLPTKDDFTVYGSCVYHSRISDKFYIFVNSKTAEYLQFELKPTLEVELVREFIGGNGGQVEGCVVDDENAVIFVGEEPYGLWKYSAEPDSGNDRILVDSIEGRLEPDVEGVTLIYGKTNNTGLILVSCQGVSAYNIYRRAGNHEYLGTFTISAGTVDRVTNTDGVTAVGTNLGLPGFENGLAVVHDDVNTAQDGTRQSGASFKLVGLGEILGAFSLLDEVDTDWDPRAR</sequence>
<dbReference type="PROSITE" id="PS51662">
    <property type="entry name" value="BP_PHYTASE"/>
    <property type="match status" value="2"/>
</dbReference>
<keyword evidence="1 4" id="KW-0732">Signal</keyword>
<dbReference type="PROSITE" id="PS01186">
    <property type="entry name" value="EGF_2"/>
    <property type="match status" value="1"/>
</dbReference>
<evidence type="ECO:0000256" key="2">
    <source>
        <dbReference type="ARBA" id="ARBA00023157"/>
    </source>
</evidence>
<dbReference type="GO" id="GO:0016158">
    <property type="term" value="F:inositol hexakisphosphate 3-phosphatase activity"/>
    <property type="evidence" value="ECO:0007669"/>
    <property type="project" value="InterPro"/>
</dbReference>
<evidence type="ECO:0000259" key="5">
    <source>
        <dbReference type="PROSITE" id="PS50026"/>
    </source>
</evidence>
<feature type="domain" description="BPP" evidence="6">
    <location>
        <begin position="391"/>
        <end position="719"/>
    </location>
</feature>
<feature type="disulfide bond" evidence="3">
    <location>
        <begin position="387"/>
        <end position="396"/>
    </location>
</feature>
<dbReference type="Pfam" id="PF02333">
    <property type="entry name" value="Phytase"/>
    <property type="match status" value="1"/>
</dbReference>
<dbReference type="PANTHER" id="PTHR14949:SF56">
    <property type="entry name" value="EGF-LIKE-DOMAIN, MULTIPLE 7"/>
    <property type="match status" value="1"/>
</dbReference>
<feature type="domain" description="EGF-like" evidence="5">
    <location>
        <begin position="365"/>
        <end position="397"/>
    </location>
</feature>
<evidence type="ECO:0000256" key="1">
    <source>
        <dbReference type="ARBA" id="ARBA00022729"/>
    </source>
</evidence>
<dbReference type="EMBL" id="ML210155">
    <property type="protein sequence ID" value="TFK28545.1"/>
    <property type="molecule type" value="Genomic_DNA"/>
</dbReference>
<organism evidence="7 8">
    <name type="scientific">Coprinopsis marcescibilis</name>
    <name type="common">Agaric fungus</name>
    <name type="synonym">Psathyrella marcescibilis</name>
    <dbReference type="NCBI Taxonomy" id="230819"/>
    <lineage>
        <taxon>Eukaryota</taxon>
        <taxon>Fungi</taxon>
        <taxon>Dikarya</taxon>
        <taxon>Basidiomycota</taxon>
        <taxon>Agaricomycotina</taxon>
        <taxon>Agaricomycetes</taxon>
        <taxon>Agaricomycetidae</taxon>
        <taxon>Agaricales</taxon>
        <taxon>Agaricineae</taxon>
        <taxon>Psathyrellaceae</taxon>
        <taxon>Coprinopsis</taxon>
    </lineage>
</organism>
<accession>A0A5C3L782</accession>
<feature type="chain" id="PRO_5023131348" evidence="4">
    <location>
        <begin position="33"/>
        <end position="734"/>
    </location>
</feature>
<dbReference type="OrthoDB" id="10045365at2759"/>
<reference evidence="7 8" key="1">
    <citation type="journal article" date="2019" name="Nat. Ecol. Evol.">
        <title>Megaphylogeny resolves global patterns of mushroom evolution.</title>
        <authorList>
            <person name="Varga T."/>
            <person name="Krizsan K."/>
            <person name="Foldi C."/>
            <person name="Dima B."/>
            <person name="Sanchez-Garcia M."/>
            <person name="Sanchez-Ramirez S."/>
            <person name="Szollosi G.J."/>
            <person name="Szarkandi J.G."/>
            <person name="Papp V."/>
            <person name="Albert L."/>
            <person name="Andreopoulos W."/>
            <person name="Angelini C."/>
            <person name="Antonin V."/>
            <person name="Barry K.W."/>
            <person name="Bougher N.L."/>
            <person name="Buchanan P."/>
            <person name="Buyck B."/>
            <person name="Bense V."/>
            <person name="Catcheside P."/>
            <person name="Chovatia M."/>
            <person name="Cooper J."/>
            <person name="Damon W."/>
            <person name="Desjardin D."/>
            <person name="Finy P."/>
            <person name="Geml J."/>
            <person name="Haridas S."/>
            <person name="Hughes K."/>
            <person name="Justo A."/>
            <person name="Karasinski D."/>
            <person name="Kautmanova I."/>
            <person name="Kiss B."/>
            <person name="Kocsube S."/>
            <person name="Kotiranta H."/>
            <person name="LaButti K.M."/>
            <person name="Lechner B.E."/>
            <person name="Liimatainen K."/>
            <person name="Lipzen A."/>
            <person name="Lukacs Z."/>
            <person name="Mihaltcheva S."/>
            <person name="Morgado L.N."/>
            <person name="Niskanen T."/>
            <person name="Noordeloos M.E."/>
            <person name="Ohm R.A."/>
            <person name="Ortiz-Santana B."/>
            <person name="Ovrebo C."/>
            <person name="Racz N."/>
            <person name="Riley R."/>
            <person name="Savchenko A."/>
            <person name="Shiryaev A."/>
            <person name="Soop K."/>
            <person name="Spirin V."/>
            <person name="Szebenyi C."/>
            <person name="Tomsovsky M."/>
            <person name="Tulloss R.E."/>
            <person name="Uehling J."/>
            <person name="Grigoriev I.V."/>
            <person name="Vagvolgyi C."/>
            <person name="Papp T."/>
            <person name="Martin F.M."/>
            <person name="Miettinen O."/>
            <person name="Hibbett D.S."/>
            <person name="Nagy L.G."/>
        </authorList>
    </citation>
    <scope>NUCLEOTIDE SEQUENCE [LARGE SCALE GENOMIC DNA]</scope>
    <source>
        <strain evidence="7 8">CBS 121175</strain>
    </source>
</reference>
<protein>
    <submittedName>
        <fullName evidence="7">Phytase L</fullName>
    </submittedName>
</protein>
<keyword evidence="2 3" id="KW-1015">Disulfide bond</keyword>
<dbReference type="PANTHER" id="PTHR14949">
    <property type="entry name" value="EGF-LIKE-DOMAIN, MULTIPLE 7, 8"/>
    <property type="match status" value="1"/>
</dbReference>
<dbReference type="Proteomes" id="UP000307440">
    <property type="component" value="Unassembled WGS sequence"/>
</dbReference>
<dbReference type="InterPro" id="IPR050969">
    <property type="entry name" value="Dev_Signal_Modulators"/>
</dbReference>
<dbReference type="STRING" id="230819.A0A5C3L782"/>
<name>A0A5C3L782_COPMA</name>
<evidence type="ECO:0000313" key="8">
    <source>
        <dbReference type="Proteomes" id="UP000307440"/>
    </source>
</evidence>
<gene>
    <name evidence="7" type="ORF">FA15DRAFT_665251</name>
</gene>
<dbReference type="InterPro" id="IPR003431">
    <property type="entry name" value="B-propeller_Phytase"/>
</dbReference>
<dbReference type="InterPro" id="IPR000742">
    <property type="entry name" value="EGF"/>
</dbReference>
<comment type="caution">
    <text evidence="3">Lacks conserved residue(s) required for the propagation of feature annotation.</text>
</comment>
<dbReference type="AlphaFoldDB" id="A0A5C3L782"/>
<dbReference type="Gene3D" id="2.10.25.10">
    <property type="entry name" value="Laminin"/>
    <property type="match status" value="1"/>
</dbReference>
<feature type="disulfide bond" evidence="3">
    <location>
        <begin position="369"/>
        <end position="379"/>
    </location>
</feature>
<dbReference type="PROSITE" id="PS50026">
    <property type="entry name" value="EGF_3"/>
    <property type="match status" value="1"/>
</dbReference>
<evidence type="ECO:0000313" key="7">
    <source>
        <dbReference type="EMBL" id="TFK28545.1"/>
    </source>
</evidence>
<feature type="signal peptide" evidence="4">
    <location>
        <begin position="1"/>
        <end position="32"/>
    </location>
</feature>
<evidence type="ECO:0000256" key="3">
    <source>
        <dbReference type="PROSITE-ProRule" id="PRU00076"/>
    </source>
</evidence>
<keyword evidence="8" id="KW-1185">Reference proteome</keyword>
<dbReference type="PROSITE" id="PS00022">
    <property type="entry name" value="EGF_1"/>
    <property type="match status" value="1"/>
</dbReference>
<evidence type="ECO:0000256" key="4">
    <source>
        <dbReference type="SAM" id="SignalP"/>
    </source>
</evidence>
<evidence type="ECO:0000259" key="6">
    <source>
        <dbReference type="PROSITE" id="PS51662"/>
    </source>
</evidence>
<dbReference type="InterPro" id="IPR011042">
    <property type="entry name" value="6-blade_b-propeller_TolB-like"/>
</dbReference>
<dbReference type="SUPFAM" id="SSF50956">
    <property type="entry name" value="Thermostable phytase (3-phytase)"/>
    <property type="match status" value="2"/>
</dbReference>
<dbReference type="Pfam" id="PF23106">
    <property type="entry name" value="EGF_Teneurin"/>
    <property type="match status" value="1"/>
</dbReference>
<dbReference type="Gene3D" id="2.120.10.30">
    <property type="entry name" value="TolB, C-terminal domain"/>
    <property type="match status" value="2"/>
</dbReference>
<keyword evidence="3" id="KW-0245">EGF-like domain</keyword>
<proteinExistence type="predicted"/>